<dbReference type="Proteomes" id="UP000194236">
    <property type="component" value="Unassembled WGS sequence"/>
</dbReference>
<sequence length="256" mass="30722">MSIILEKFTKIHFNLPWLVFQAFTNQSVKYPTINWFGINFFIQICWWSGMFLNESYSSMIISKLTDSQSYNVISNVQQFSTMTAQQKIIPIMSDKSPYFRIFEKYKNIDKIYRILDKYLIKADSYDEAFYKMIKHRYNLEFGEENVSKSNSPPIYSVIGTFKNLNMYAKRLGSQYFIYTDDIQTAFFTDYYGLMFRANSTMIPYFNRCIKKARDHGFFVKWFVYDQPVWRKKFPELDTMLLRLNRNRKLGDASVFK</sequence>
<dbReference type="OrthoDB" id="10350352at2759"/>
<dbReference type="AlphaFoldDB" id="A0A1Y3BB90"/>
<organism evidence="1 2">
    <name type="scientific">Euroglyphus maynei</name>
    <name type="common">Mayne's house dust mite</name>
    <dbReference type="NCBI Taxonomy" id="6958"/>
    <lineage>
        <taxon>Eukaryota</taxon>
        <taxon>Metazoa</taxon>
        <taxon>Ecdysozoa</taxon>
        <taxon>Arthropoda</taxon>
        <taxon>Chelicerata</taxon>
        <taxon>Arachnida</taxon>
        <taxon>Acari</taxon>
        <taxon>Acariformes</taxon>
        <taxon>Sarcoptiformes</taxon>
        <taxon>Astigmata</taxon>
        <taxon>Psoroptidia</taxon>
        <taxon>Analgoidea</taxon>
        <taxon>Pyroglyphidae</taxon>
        <taxon>Pyroglyphinae</taxon>
        <taxon>Euroglyphus</taxon>
    </lineage>
</organism>
<reference evidence="1 2" key="1">
    <citation type="submission" date="2017-03" db="EMBL/GenBank/DDBJ databases">
        <title>Genome Survey of Euroglyphus maynei.</title>
        <authorList>
            <person name="Arlian L.G."/>
            <person name="Morgan M.S."/>
            <person name="Rider S.D."/>
        </authorList>
    </citation>
    <scope>NUCLEOTIDE SEQUENCE [LARGE SCALE GENOMIC DNA]</scope>
    <source>
        <strain evidence="1">Arlian Lab</strain>
        <tissue evidence="1">Whole body</tissue>
    </source>
</reference>
<accession>A0A1Y3BB90</accession>
<dbReference type="EMBL" id="MUJZ01032452">
    <property type="protein sequence ID" value="OTF77457.1"/>
    <property type="molecule type" value="Genomic_DNA"/>
</dbReference>
<protein>
    <submittedName>
        <fullName evidence="1">Uncharacterized protein</fullName>
    </submittedName>
</protein>
<keyword evidence="2" id="KW-1185">Reference proteome</keyword>
<evidence type="ECO:0000313" key="1">
    <source>
        <dbReference type="EMBL" id="OTF77457.1"/>
    </source>
</evidence>
<evidence type="ECO:0000313" key="2">
    <source>
        <dbReference type="Proteomes" id="UP000194236"/>
    </source>
</evidence>
<proteinExistence type="predicted"/>
<gene>
    <name evidence="1" type="ORF">BLA29_006137</name>
</gene>
<comment type="caution">
    <text evidence="1">The sequence shown here is derived from an EMBL/GenBank/DDBJ whole genome shotgun (WGS) entry which is preliminary data.</text>
</comment>
<name>A0A1Y3BB90_EURMA</name>